<evidence type="ECO:0000313" key="2">
    <source>
        <dbReference type="EMBL" id="UZK54044.1"/>
    </source>
</evidence>
<evidence type="ECO:0000313" key="3">
    <source>
        <dbReference type="Proteomes" id="UP001164963"/>
    </source>
</evidence>
<evidence type="ECO:0008006" key="4">
    <source>
        <dbReference type="Google" id="ProtNLM"/>
    </source>
</evidence>
<reference evidence="2" key="1">
    <citation type="journal article" date="2022" name="Front. Microbiol.">
        <title>Mirubactin C rescues the lethal effect of cell wall biosynthesis mutations in Bacillus subtilis.</title>
        <authorList>
            <person name="Kepplinger B."/>
            <person name="Wen X."/>
            <person name="Tyler A.R."/>
            <person name="Kim B.Y."/>
            <person name="Brown J."/>
            <person name="Banks P."/>
            <person name="Dashti Y."/>
            <person name="Mackenzie E.S."/>
            <person name="Wills C."/>
            <person name="Kawai Y."/>
            <person name="Waldron K.J."/>
            <person name="Allenby N.E.E."/>
            <person name="Wu L.J."/>
            <person name="Hall M.J."/>
            <person name="Errington J."/>
        </authorList>
    </citation>
    <scope>NUCLEOTIDE SEQUENCE</scope>
    <source>
        <strain evidence="2">MDA8-470</strain>
    </source>
</reference>
<organism evidence="2 3">
    <name type="scientific">Streptomyces drozdowiczii</name>
    <dbReference type="NCBI Taxonomy" id="202862"/>
    <lineage>
        <taxon>Bacteria</taxon>
        <taxon>Bacillati</taxon>
        <taxon>Actinomycetota</taxon>
        <taxon>Actinomycetes</taxon>
        <taxon>Kitasatosporales</taxon>
        <taxon>Streptomycetaceae</taxon>
        <taxon>Streptomyces</taxon>
    </lineage>
</organism>
<feature type="region of interest" description="Disordered" evidence="1">
    <location>
        <begin position="1"/>
        <end position="22"/>
    </location>
</feature>
<feature type="compositionally biased region" description="Low complexity" evidence="1">
    <location>
        <begin position="124"/>
        <end position="152"/>
    </location>
</feature>
<keyword evidence="3" id="KW-1185">Reference proteome</keyword>
<gene>
    <name evidence="2" type="ORF">NEH16_07675</name>
</gene>
<feature type="region of interest" description="Disordered" evidence="1">
    <location>
        <begin position="115"/>
        <end position="169"/>
    </location>
</feature>
<feature type="compositionally biased region" description="Polar residues" evidence="1">
    <location>
        <begin position="153"/>
        <end position="169"/>
    </location>
</feature>
<name>A0ABY6PPZ0_9ACTN</name>
<proteinExistence type="predicted"/>
<sequence>MGYVADRWHKTRPKPGEPECGQHKGMVAAAAHGKGKRWQARYDDPNGKEVTSLWATKVEAEREINKQEAAKQSGSWLDPKAGRVTVERFARDTWLPAQSINGRSENEYEGALRRYLFPSGGTGRSVRSSPARPGRGRSSSSPSTSYRAATPTGSRGTSAVCSVSPSSTA</sequence>
<evidence type="ECO:0000256" key="1">
    <source>
        <dbReference type="SAM" id="MobiDB-lite"/>
    </source>
</evidence>
<protein>
    <recommendedName>
        <fullName evidence="4">Integrase</fullName>
    </recommendedName>
</protein>
<dbReference type="RefSeq" id="WP_265540432.1">
    <property type="nucleotide sequence ID" value="NZ_CP098740.1"/>
</dbReference>
<accession>A0ABY6PPZ0</accession>
<dbReference type="EMBL" id="CP098740">
    <property type="protein sequence ID" value="UZK54044.1"/>
    <property type="molecule type" value="Genomic_DNA"/>
</dbReference>
<dbReference type="Proteomes" id="UP001164963">
    <property type="component" value="Chromosome"/>
</dbReference>